<dbReference type="EnsemblMetazoa" id="Aqu2.1.27689_001">
    <property type="protein sequence ID" value="Aqu2.1.27689_001"/>
    <property type="gene ID" value="Aqu2.1.27689"/>
</dbReference>
<proteinExistence type="predicted"/>
<sequence length="120" mass="12969">MTPGPSIFNKQSSHLAGAEIAGSPSVRTVLLLQNKKWDSSLPWCQLTSIPFKSTPTSIHKMQGVQVSLSTCPTPSITPSQLKLKEQSFHIAVAEEVGSLSVCTLSVFQIKKLVLSVPMFC</sequence>
<evidence type="ECO:0000313" key="1">
    <source>
        <dbReference type="EnsemblMetazoa" id="Aqu2.1.27689_001"/>
    </source>
</evidence>
<organism evidence="1">
    <name type="scientific">Amphimedon queenslandica</name>
    <name type="common">Sponge</name>
    <dbReference type="NCBI Taxonomy" id="400682"/>
    <lineage>
        <taxon>Eukaryota</taxon>
        <taxon>Metazoa</taxon>
        <taxon>Porifera</taxon>
        <taxon>Demospongiae</taxon>
        <taxon>Heteroscleromorpha</taxon>
        <taxon>Haplosclerida</taxon>
        <taxon>Niphatidae</taxon>
        <taxon>Amphimedon</taxon>
    </lineage>
</organism>
<dbReference type="AlphaFoldDB" id="A0A1X7UIA7"/>
<dbReference type="InParanoid" id="A0A1X7UIA7"/>
<protein>
    <submittedName>
        <fullName evidence="1">Uncharacterized protein</fullName>
    </submittedName>
</protein>
<reference evidence="1" key="1">
    <citation type="submission" date="2017-05" db="UniProtKB">
        <authorList>
            <consortium name="EnsemblMetazoa"/>
        </authorList>
    </citation>
    <scope>IDENTIFICATION</scope>
</reference>
<name>A0A1X7UIA7_AMPQE</name>
<accession>A0A1X7UIA7</accession>